<dbReference type="AlphaFoldDB" id="A0A1D1Z904"/>
<dbReference type="SMART" id="SM00848">
    <property type="entry name" value="Inhibitor_I29"/>
    <property type="match status" value="1"/>
</dbReference>
<reference evidence="2" key="1">
    <citation type="submission" date="2015-07" db="EMBL/GenBank/DDBJ databases">
        <title>Transcriptome Assembly of Anthurium amnicola.</title>
        <authorList>
            <person name="Suzuki J."/>
        </authorList>
    </citation>
    <scope>NUCLEOTIDE SEQUENCE</scope>
</reference>
<feature type="domain" description="Cathepsin propeptide inhibitor" evidence="1">
    <location>
        <begin position="72"/>
        <end position="117"/>
    </location>
</feature>
<proteinExistence type="predicted"/>
<dbReference type="EMBL" id="GDJX01004566">
    <property type="protein sequence ID" value="JAT63370.1"/>
    <property type="molecule type" value="Transcribed_RNA"/>
</dbReference>
<protein>
    <submittedName>
        <fullName evidence="2">Cysteine proteinase RD19a</fullName>
    </submittedName>
</protein>
<gene>
    <name evidence="2" type="primary">RD19A_2</name>
    <name evidence="2" type="ORF">g.7025</name>
</gene>
<feature type="non-terminal residue" evidence="2">
    <location>
        <position position="1"/>
    </location>
</feature>
<dbReference type="Pfam" id="PF08246">
    <property type="entry name" value="Inhibitor_I29"/>
    <property type="match status" value="1"/>
</dbReference>
<evidence type="ECO:0000259" key="1">
    <source>
        <dbReference type="SMART" id="SM00848"/>
    </source>
</evidence>
<dbReference type="InterPro" id="IPR013201">
    <property type="entry name" value="Prot_inhib_I29"/>
</dbReference>
<name>A0A1D1Z904_9ARAE</name>
<dbReference type="Gene3D" id="1.10.287.2250">
    <property type="match status" value="1"/>
</dbReference>
<organism evidence="2">
    <name type="scientific">Anthurium amnicola</name>
    <dbReference type="NCBI Taxonomy" id="1678845"/>
    <lineage>
        <taxon>Eukaryota</taxon>
        <taxon>Viridiplantae</taxon>
        <taxon>Streptophyta</taxon>
        <taxon>Embryophyta</taxon>
        <taxon>Tracheophyta</taxon>
        <taxon>Spermatophyta</taxon>
        <taxon>Magnoliopsida</taxon>
        <taxon>Liliopsida</taxon>
        <taxon>Araceae</taxon>
        <taxon>Pothoideae</taxon>
        <taxon>Potheae</taxon>
        <taxon>Anthurium</taxon>
    </lineage>
</organism>
<evidence type="ECO:0000313" key="2">
    <source>
        <dbReference type="EMBL" id="JAT63370.1"/>
    </source>
</evidence>
<sequence>ERGPSLFKPSGLIPPASEPAGMDRFFPFAVSSVLLLFLLSPSLSRGDADDGLLIRQVVSDADEVPLDAEGHFARFLSTYGKSYANPEEHTHRFSVFQANLRRARRHQLLDPTAVHGVT</sequence>
<dbReference type="InterPro" id="IPR038765">
    <property type="entry name" value="Papain-like_cys_pep_sf"/>
</dbReference>
<accession>A0A1D1Z904</accession>
<dbReference type="SUPFAM" id="SSF54001">
    <property type="entry name" value="Cysteine proteinases"/>
    <property type="match status" value="1"/>
</dbReference>
<feature type="non-terminal residue" evidence="2">
    <location>
        <position position="118"/>
    </location>
</feature>